<dbReference type="EMBL" id="REGN01014033">
    <property type="protein sequence ID" value="RMZ93159.1"/>
    <property type="molecule type" value="Genomic_DNA"/>
</dbReference>
<dbReference type="Proteomes" id="UP000276133">
    <property type="component" value="Unassembled WGS sequence"/>
</dbReference>
<sequence>MSVVIYEYIPKGSFDLPPSEIILTKAAERRALRINSLKDAFEFFDEFGAFCPVCTYTMGGVFMCEVKASGKSSSSSHEFSSSASSAISSKVSGSIGFGGFELSGGKGSSSASESGGGQKNSSASGSVNIDVKCLNYGPQHLNIEEFRKAINQNRN</sequence>
<feature type="region of interest" description="Disordered" evidence="1">
    <location>
        <begin position="103"/>
        <end position="125"/>
    </location>
</feature>
<feature type="non-terminal residue" evidence="2">
    <location>
        <position position="155"/>
    </location>
</feature>
<proteinExistence type="predicted"/>
<evidence type="ECO:0000313" key="3">
    <source>
        <dbReference type="Proteomes" id="UP000276133"/>
    </source>
</evidence>
<name>A0A3M7P2K3_BRAPC</name>
<reference evidence="2 3" key="1">
    <citation type="journal article" date="2018" name="Sci. Rep.">
        <title>Genomic signatures of local adaptation to the degree of environmental predictability in rotifers.</title>
        <authorList>
            <person name="Franch-Gras L."/>
            <person name="Hahn C."/>
            <person name="Garcia-Roger E.M."/>
            <person name="Carmona M.J."/>
            <person name="Serra M."/>
            <person name="Gomez A."/>
        </authorList>
    </citation>
    <scope>NUCLEOTIDE SEQUENCE [LARGE SCALE GENOMIC DNA]</scope>
    <source>
        <strain evidence="2">HYR1</strain>
    </source>
</reference>
<protein>
    <submittedName>
        <fullName evidence="2">Uncharacterized protein</fullName>
    </submittedName>
</protein>
<keyword evidence="3" id="KW-1185">Reference proteome</keyword>
<organism evidence="2 3">
    <name type="scientific">Brachionus plicatilis</name>
    <name type="common">Marine rotifer</name>
    <name type="synonym">Brachionus muelleri</name>
    <dbReference type="NCBI Taxonomy" id="10195"/>
    <lineage>
        <taxon>Eukaryota</taxon>
        <taxon>Metazoa</taxon>
        <taxon>Spiralia</taxon>
        <taxon>Gnathifera</taxon>
        <taxon>Rotifera</taxon>
        <taxon>Eurotatoria</taxon>
        <taxon>Monogononta</taxon>
        <taxon>Pseudotrocha</taxon>
        <taxon>Ploima</taxon>
        <taxon>Brachionidae</taxon>
        <taxon>Brachionus</taxon>
    </lineage>
</organism>
<accession>A0A3M7P2K3</accession>
<evidence type="ECO:0000256" key="1">
    <source>
        <dbReference type="SAM" id="MobiDB-lite"/>
    </source>
</evidence>
<dbReference type="AlphaFoldDB" id="A0A3M7P2K3"/>
<evidence type="ECO:0000313" key="2">
    <source>
        <dbReference type="EMBL" id="RMZ93159.1"/>
    </source>
</evidence>
<comment type="caution">
    <text evidence="2">The sequence shown here is derived from an EMBL/GenBank/DDBJ whole genome shotgun (WGS) entry which is preliminary data.</text>
</comment>
<gene>
    <name evidence="2" type="ORF">BpHYR1_034727</name>
</gene>